<name>A0A9P5TEP9_GYMJU</name>
<evidence type="ECO:0000256" key="1">
    <source>
        <dbReference type="ARBA" id="ARBA00005594"/>
    </source>
</evidence>
<dbReference type="AlphaFoldDB" id="A0A9P5TEP9"/>
<dbReference type="InterPro" id="IPR015413">
    <property type="entry name" value="Methionyl/Leucyl_tRNA_Synth"/>
</dbReference>
<dbReference type="Pfam" id="PF09334">
    <property type="entry name" value="tRNA-synt_1g"/>
    <property type="match status" value="1"/>
</dbReference>
<dbReference type="OrthoDB" id="24670at2759"/>
<dbReference type="SUPFAM" id="SSF52374">
    <property type="entry name" value="Nucleotidylyl transferase"/>
    <property type="match status" value="1"/>
</dbReference>
<evidence type="ECO:0000256" key="6">
    <source>
        <dbReference type="ARBA" id="ARBA00023146"/>
    </source>
</evidence>
<dbReference type="InterPro" id="IPR033911">
    <property type="entry name" value="MetRS_core"/>
</dbReference>
<evidence type="ECO:0000256" key="3">
    <source>
        <dbReference type="ARBA" id="ARBA00022741"/>
    </source>
</evidence>
<organism evidence="9 10">
    <name type="scientific">Gymnopilus junonius</name>
    <name type="common">Spectacular rustgill mushroom</name>
    <name type="synonym">Gymnopilus spectabilis subsp. junonius</name>
    <dbReference type="NCBI Taxonomy" id="109634"/>
    <lineage>
        <taxon>Eukaryota</taxon>
        <taxon>Fungi</taxon>
        <taxon>Dikarya</taxon>
        <taxon>Basidiomycota</taxon>
        <taxon>Agaricomycotina</taxon>
        <taxon>Agaricomycetes</taxon>
        <taxon>Agaricomycetidae</taxon>
        <taxon>Agaricales</taxon>
        <taxon>Agaricineae</taxon>
        <taxon>Hymenogastraceae</taxon>
        <taxon>Gymnopilus</taxon>
    </lineage>
</organism>
<keyword evidence="5" id="KW-0648">Protein biosynthesis</keyword>
<dbReference type="GO" id="GO:0006431">
    <property type="term" value="P:methionyl-tRNA aminoacylation"/>
    <property type="evidence" value="ECO:0007669"/>
    <property type="project" value="InterPro"/>
</dbReference>
<keyword evidence="2" id="KW-0436">Ligase</keyword>
<sequence length="153" mass="17443">STISLPTPAEKLYYITTPIFYPNASPHIGHLYSLVTGDVFARYQRLNGRNVEYLIGTDEHRMKIQRAARLHFGGEAGREKEFCDALSERFRVYLGRCANISNTCFMRGSSEEHHRAVDHGWVSRLLTSKAQLMWLFLALHLRPSATFKASIGK</sequence>
<evidence type="ECO:0000256" key="7">
    <source>
        <dbReference type="ARBA" id="ARBA00030904"/>
    </source>
</evidence>
<protein>
    <recommendedName>
        <fullName evidence="7">Methionyl-tRNA synthetase</fullName>
    </recommendedName>
</protein>
<reference evidence="9" key="1">
    <citation type="submission" date="2020-11" db="EMBL/GenBank/DDBJ databases">
        <authorList>
            <consortium name="DOE Joint Genome Institute"/>
            <person name="Ahrendt S."/>
            <person name="Riley R."/>
            <person name="Andreopoulos W."/>
            <person name="LaButti K."/>
            <person name="Pangilinan J."/>
            <person name="Ruiz-duenas F.J."/>
            <person name="Barrasa J.M."/>
            <person name="Sanchez-Garcia M."/>
            <person name="Camarero S."/>
            <person name="Miyauchi S."/>
            <person name="Serrano A."/>
            <person name="Linde D."/>
            <person name="Babiker R."/>
            <person name="Drula E."/>
            <person name="Ayuso-Fernandez I."/>
            <person name="Pacheco R."/>
            <person name="Padilla G."/>
            <person name="Ferreira P."/>
            <person name="Barriuso J."/>
            <person name="Kellner H."/>
            <person name="Castanera R."/>
            <person name="Alfaro M."/>
            <person name="Ramirez L."/>
            <person name="Pisabarro A.G."/>
            <person name="Kuo A."/>
            <person name="Tritt A."/>
            <person name="Lipzen A."/>
            <person name="He G."/>
            <person name="Yan M."/>
            <person name="Ng V."/>
            <person name="Cullen D."/>
            <person name="Martin F."/>
            <person name="Rosso M.-N."/>
            <person name="Henrissat B."/>
            <person name="Hibbett D."/>
            <person name="Martinez A.T."/>
            <person name="Grigoriev I.V."/>
        </authorList>
    </citation>
    <scope>NUCLEOTIDE SEQUENCE</scope>
    <source>
        <strain evidence="9">AH 44721</strain>
    </source>
</reference>
<evidence type="ECO:0000256" key="4">
    <source>
        <dbReference type="ARBA" id="ARBA00022840"/>
    </source>
</evidence>
<feature type="domain" description="Methionyl/Leucyl tRNA synthetase" evidence="8">
    <location>
        <begin position="13"/>
        <end position="121"/>
    </location>
</feature>
<evidence type="ECO:0000259" key="8">
    <source>
        <dbReference type="Pfam" id="PF09334"/>
    </source>
</evidence>
<comment type="similarity">
    <text evidence="1">Belongs to the class-I aminoacyl-tRNA synthetase family.</text>
</comment>
<keyword evidence="4" id="KW-0067">ATP-binding</keyword>
<dbReference type="EMBL" id="JADNYJ010000344">
    <property type="protein sequence ID" value="KAF8870633.1"/>
    <property type="molecule type" value="Genomic_DNA"/>
</dbReference>
<dbReference type="Proteomes" id="UP000724874">
    <property type="component" value="Unassembled WGS sequence"/>
</dbReference>
<comment type="caution">
    <text evidence="9">The sequence shown here is derived from an EMBL/GenBank/DDBJ whole genome shotgun (WGS) entry which is preliminary data.</text>
</comment>
<dbReference type="GO" id="GO:0005524">
    <property type="term" value="F:ATP binding"/>
    <property type="evidence" value="ECO:0007669"/>
    <property type="project" value="UniProtKB-KW"/>
</dbReference>
<evidence type="ECO:0000256" key="5">
    <source>
        <dbReference type="ARBA" id="ARBA00022917"/>
    </source>
</evidence>
<keyword evidence="3" id="KW-0547">Nucleotide-binding</keyword>
<evidence type="ECO:0000256" key="2">
    <source>
        <dbReference type="ARBA" id="ARBA00022598"/>
    </source>
</evidence>
<feature type="non-terminal residue" evidence="9">
    <location>
        <position position="153"/>
    </location>
</feature>
<dbReference type="PRINTS" id="PR01041">
    <property type="entry name" value="TRNASYNTHMET"/>
</dbReference>
<accession>A0A9P5TEP9</accession>
<dbReference type="GO" id="GO:0004825">
    <property type="term" value="F:methionine-tRNA ligase activity"/>
    <property type="evidence" value="ECO:0007669"/>
    <property type="project" value="InterPro"/>
</dbReference>
<dbReference type="PROSITE" id="PS00178">
    <property type="entry name" value="AA_TRNA_LIGASE_I"/>
    <property type="match status" value="1"/>
</dbReference>
<dbReference type="PANTHER" id="PTHR43326:SF1">
    <property type="entry name" value="METHIONINE--TRNA LIGASE, MITOCHONDRIAL"/>
    <property type="match status" value="1"/>
</dbReference>
<gene>
    <name evidence="9" type="ORF">CPB84DRAFT_1692913</name>
</gene>
<dbReference type="InterPro" id="IPR023457">
    <property type="entry name" value="Met-tRNA_synth_2"/>
</dbReference>
<evidence type="ECO:0000313" key="9">
    <source>
        <dbReference type="EMBL" id="KAF8870633.1"/>
    </source>
</evidence>
<dbReference type="PANTHER" id="PTHR43326">
    <property type="entry name" value="METHIONYL-TRNA SYNTHETASE"/>
    <property type="match status" value="1"/>
</dbReference>
<keyword evidence="6 9" id="KW-0030">Aminoacyl-tRNA synthetase</keyword>
<dbReference type="Gene3D" id="3.40.50.620">
    <property type="entry name" value="HUPs"/>
    <property type="match status" value="1"/>
</dbReference>
<keyword evidence="10" id="KW-1185">Reference proteome</keyword>
<proteinExistence type="inferred from homology"/>
<evidence type="ECO:0000313" key="10">
    <source>
        <dbReference type="Proteomes" id="UP000724874"/>
    </source>
</evidence>
<dbReference type="InterPro" id="IPR001412">
    <property type="entry name" value="aa-tRNA-synth_I_CS"/>
</dbReference>
<dbReference type="InterPro" id="IPR014729">
    <property type="entry name" value="Rossmann-like_a/b/a_fold"/>
</dbReference>